<dbReference type="Proteomes" id="UP000680348">
    <property type="component" value="Unassembled WGS sequence"/>
</dbReference>
<accession>A0A942DWM3</accession>
<organism evidence="1 2">
    <name type="scientific">Pseudaminobacter soli</name>
    <name type="common">ex Zhang et al. 2022</name>
    <dbReference type="NCBI Taxonomy" id="2831468"/>
    <lineage>
        <taxon>Bacteria</taxon>
        <taxon>Pseudomonadati</taxon>
        <taxon>Pseudomonadota</taxon>
        <taxon>Alphaproteobacteria</taxon>
        <taxon>Hyphomicrobiales</taxon>
        <taxon>Phyllobacteriaceae</taxon>
        <taxon>Pseudaminobacter</taxon>
    </lineage>
</organism>
<reference evidence="1" key="1">
    <citation type="submission" date="2021-04" db="EMBL/GenBank/DDBJ databases">
        <title>Pseudaminobacter soli sp. nov., isolated from paddy soil contaminated by heavy metals.</title>
        <authorList>
            <person name="Zhang K."/>
        </authorList>
    </citation>
    <scope>NUCLEOTIDE SEQUENCE</scope>
    <source>
        <strain evidence="1">19-2017</strain>
    </source>
</reference>
<dbReference type="RefSeq" id="WP_188254613.1">
    <property type="nucleotide sequence ID" value="NZ_JABVCF010000004.1"/>
</dbReference>
<comment type="caution">
    <text evidence="1">The sequence shown here is derived from an EMBL/GenBank/DDBJ whole genome shotgun (WGS) entry which is preliminary data.</text>
</comment>
<dbReference type="Pfam" id="PF25708">
    <property type="entry name" value="Phage_T7_Gp5_9"/>
    <property type="match status" value="1"/>
</dbReference>
<protein>
    <submittedName>
        <fullName evidence="1">Uncharacterized protein</fullName>
    </submittedName>
</protein>
<dbReference type="InterPro" id="IPR058007">
    <property type="entry name" value="Gp5.9"/>
</dbReference>
<proteinExistence type="predicted"/>
<evidence type="ECO:0000313" key="2">
    <source>
        <dbReference type="Proteomes" id="UP000680348"/>
    </source>
</evidence>
<dbReference type="EMBL" id="JAGWCR010000004">
    <property type="protein sequence ID" value="MBS3648734.1"/>
    <property type="molecule type" value="Genomic_DNA"/>
</dbReference>
<evidence type="ECO:0000313" key="1">
    <source>
        <dbReference type="EMBL" id="MBS3648734.1"/>
    </source>
</evidence>
<dbReference type="AlphaFoldDB" id="A0A942DWM3"/>
<name>A0A942DWM3_9HYPH</name>
<keyword evidence="2" id="KW-1185">Reference proteome</keyword>
<gene>
    <name evidence="1" type="ORF">KEU06_08840</name>
</gene>
<sequence length="56" mass="6492">MQMEKETITITLEEYQKLVADGMKLDALEAAGVDNWDGHEHAMDILREWQEDAEEN</sequence>